<sequence length="306" mass="33767">MNLAGVDLNLLVALDALLSERSVTRAAQRIGLSQPGMSNTLARLRRLFDDPLLVRQGAGLAPTPRAEALAGPVRDALALIQGALEQRPAFDAARDRRSFTVSCSDYSVLMLIGPLVRRLAAEAPGVTLQALPRFPDAARALRVGEVDLVIEPPEIMSNPALPSQRLFDDRWMCCVWEGNTLVGDEMTLDAYRRLGHLTYSMGRGQAVSLADEHVARERVARHVEFSVESFLLAPFLLQGTDLVTLVLARAGPYLRRTADVRLLEPPIAFPVLTEMLWWHPRHEADPAHAWLRARIAEVAAQLDEQP</sequence>
<gene>
    <name evidence="6" type="primary">nodD2</name>
    <name evidence="6" type="ORF">DSM104329_02803</name>
</gene>
<dbReference type="Gene3D" id="3.40.190.10">
    <property type="entry name" value="Periplasmic binding protein-like II"/>
    <property type="match status" value="2"/>
</dbReference>
<name>A0A9E6XXP3_9ACTN</name>
<evidence type="ECO:0000256" key="1">
    <source>
        <dbReference type="ARBA" id="ARBA00009437"/>
    </source>
</evidence>
<evidence type="ECO:0000259" key="5">
    <source>
        <dbReference type="PROSITE" id="PS50931"/>
    </source>
</evidence>
<dbReference type="Pfam" id="PF00126">
    <property type="entry name" value="HTH_1"/>
    <property type="match status" value="1"/>
</dbReference>
<dbReference type="InterPro" id="IPR050389">
    <property type="entry name" value="LysR-type_TF"/>
</dbReference>
<dbReference type="Pfam" id="PF03466">
    <property type="entry name" value="LysR_substrate"/>
    <property type="match status" value="1"/>
</dbReference>
<dbReference type="PANTHER" id="PTHR30118:SF15">
    <property type="entry name" value="TRANSCRIPTIONAL REGULATORY PROTEIN"/>
    <property type="match status" value="1"/>
</dbReference>
<dbReference type="Proteomes" id="UP001162834">
    <property type="component" value="Chromosome"/>
</dbReference>
<feature type="domain" description="HTH lysR-type" evidence="5">
    <location>
        <begin position="6"/>
        <end position="63"/>
    </location>
</feature>
<dbReference type="InterPro" id="IPR000847">
    <property type="entry name" value="LysR_HTH_N"/>
</dbReference>
<comment type="similarity">
    <text evidence="1">Belongs to the LysR transcriptional regulatory family.</text>
</comment>
<dbReference type="InterPro" id="IPR005119">
    <property type="entry name" value="LysR_subst-bd"/>
</dbReference>
<dbReference type="PANTHER" id="PTHR30118">
    <property type="entry name" value="HTH-TYPE TRANSCRIPTIONAL REGULATOR LEUO-RELATED"/>
    <property type="match status" value="1"/>
</dbReference>
<dbReference type="SUPFAM" id="SSF46785">
    <property type="entry name" value="Winged helix' DNA-binding domain"/>
    <property type="match status" value="1"/>
</dbReference>
<keyword evidence="7" id="KW-1185">Reference proteome</keyword>
<protein>
    <submittedName>
        <fullName evidence="6">Nodulation protein D 2</fullName>
    </submittedName>
</protein>
<evidence type="ECO:0000313" key="6">
    <source>
        <dbReference type="EMBL" id="UGS36399.1"/>
    </source>
</evidence>
<dbReference type="SUPFAM" id="SSF53850">
    <property type="entry name" value="Periplasmic binding protein-like II"/>
    <property type="match status" value="1"/>
</dbReference>
<dbReference type="InterPro" id="IPR036388">
    <property type="entry name" value="WH-like_DNA-bd_sf"/>
</dbReference>
<keyword evidence="3" id="KW-0238">DNA-binding</keyword>
<dbReference type="PROSITE" id="PS50931">
    <property type="entry name" value="HTH_LYSR"/>
    <property type="match status" value="1"/>
</dbReference>
<evidence type="ECO:0000256" key="3">
    <source>
        <dbReference type="ARBA" id="ARBA00023125"/>
    </source>
</evidence>
<evidence type="ECO:0000313" key="7">
    <source>
        <dbReference type="Proteomes" id="UP001162834"/>
    </source>
</evidence>
<organism evidence="6 7">
    <name type="scientific">Capillimicrobium parvum</name>
    <dbReference type="NCBI Taxonomy" id="2884022"/>
    <lineage>
        <taxon>Bacteria</taxon>
        <taxon>Bacillati</taxon>
        <taxon>Actinomycetota</taxon>
        <taxon>Thermoleophilia</taxon>
        <taxon>Solirubrobacterales</taxon>
        <taxon>Capillimicrobiaceae</taxon>
        <taxon>Capillimicrobium</taxon>
    </lineage>
</organism>
<keyword evidence="2" id="KW-0805">Transcription regulation</keyword>
<dbReference type="KEGG" id="sbae:DSM104329_02803"/>
<dbReference type="AlphaFoldDB" id="A0A9E6XXP3"/>
<dbReference type="Gene3D" id="1.10.10.10">
    <property type="entry name" value="Winged helix-like DNA-binding domain superfamily/Winged helix DNA-binding domain"/>
    <property type="match status" value="1"/>
</dbReference>
<dbReference type="InterPro" id="IPR036390">
    <property type="entry name" value="WH_DNA-bd_sf"/>
</dbReference>
<proteinExistence type="inferred from homology"/>
<dbReference type="GO" id="GO:0003677">
    <property type="term" value="F:DNA binding"/>
    <property type="evidence" value="ECO:0007669"/>
    <property type="project" value="UniProtKB-KW"/>
</dbReference>
<accession>A0A9E6XXP3</accession>
<dbReference type="GO" id="GO:0003700">
    <property type="term" value="F:DNA-binding transcription factor activity"/>
    <property type="evidence" value="ECO:0007669"/>
    <property type="project" value="InterPro"/>
</dbReference>
<evidence type="ECO:0000256" key="4">
    <source>
        <dbReference type="ARBA" id="ARBA00023163"/>
    </source>
</evidence>
<dbReference type="RefSeq" id="WP_259316071.1">
    <property type="nucleotide sequence ID" value="NZ_CP087164.1"/>
</dbReference>
<reference evidence="6" key="1">
    <citation type="journal article" date="2022" name="Int. J. Syst. Evol. Microbiol.">
        <title>Pseudomonas aegrilactucae sp. nov. and Pseudomonas morbosilactucae sp. nov., pathogens causing bacterial rot of lettuce in Japan.</title>
        <authorList>
            <person name="Sawada H."/>
            <person name="Fujikawa T."/>
            <person name="Satou M."/>
        </authorList>
    </citation>
    <scope>NUCLEOTIDE SEQUENCE</scope>
    <source>
        <strain evidence="6">0166_1</strain>
    </source>
</reference>
<dbReference type="EMBL" id="CP087164">
    <property type="protein sequence ID" value="UGS36399.1"/>
    <property type="molecule type" value="Genomic_DNA"/>
</dbReference>
<dbReference type="PRINTS" id="PR00039">
    <property type="entry name" value="HTHLYSR"/>
</dbReference>
<keyword evidence="4" id="KW-0804">Transcription</keyword>
<evidence type="ECO:0000256" key="2">
    <source>
        <dbReference type="ARBA" id="ARBA00023015"/>
    </source>
</evidence>